<keyword evidence="1" id="KW-0449">Lipoprotein</keyword>
<dbReference type="InterPro" id="IPR039366">
    <property type="entry name" value="Pilotin"/>
</dbReference>
<gene>
    <name evidence="1" type="ORF">ALQ44_02547</name>
</gene>
<organism evidence="1 2">
    <name type="scientific">Pseudomonas syringae pv. pisi</name>
    <dbReference type="NCBI Taxonomy" id="59510"/>
    <lineage>
        <taxon>Bacteria</taxon>
        <taxon>Pseudomonadati</taxon>
        <taxon>Pseudomonadota</taxon>
        <taxon>Gammaproteobacteria</taxon>
        <taxon>Pseudomonadales</taxon>
        <taxon>Pseudomonadaceae</taxon>
        <taxon>Pseudomonas</taxon>
        <taxon>Pseudomonas syringae</taxon>
    </lineage>
</organism>
<proteinExistence type="predicted"/>
<evidence type="ECO:0000313" key="1">
    <source>
        <dbReference type="EMBL" id="RMO24690.1"/>
    </source>
</evidence>
<dbReference type="AlphaFoldDB" id="A0A2V4Q1Q0"/>
<reference evidence="1 2" key="1">
    <citation type="submission" date="2018-08" db="EMBL/GenBank/DDBJ databases">
        <title>Recombination of ecologically and evolutionarily significant loci maintains genetic cohesion in the Pseudomonas syringae species complex.</title>
        <authorList>
            <person name="Dillon M."/>
            <person name="Thakur S."/>
            <person name="Almeida R.N.D."/>
            <person name="Weir B.S."/>
            <person name="Guttman D.S."/>
        </authorList>
    </citation>
    <scope>NUCLEOTIDE SEQUENCE [LARGE SCALE GENOMIC DNA]</scope>
    <source>
        <strain evidence="1 2">ICMP 2788</strain>
    </source>
</reference>
<dbReference type="RefSeq" id="WP_003339607.1">
    <property type="nucleotide sequence ID" value="NZ_QJTX01000007.1"/>
</dbReference>
<dbReference type="Proteomes" id="UP000276886">
    <property type="component" value="Unassembled WGS sequence"/>
</dbReference>
<dbReference type="EMBL" id="RBPQ01000197">
    <property type="protein sequence ID" value="RMO24690.1"/>
    <property type="molecule type" value="Genomic_DNA"/>
</dbReference>
<sequence length="116" mass="12741">MSSEPLVRLQGEVYYLPRIALPTGCKLIVALSDISLADAPAHVIDVSETEITHQVPLPFELNYAADRYPVQGHSYALSARIEHNGTLVWINDTVHSVELTHEDQKGLLIKVIQAAG</sequence>
<evidence type="ECO:0000313" key="2">
    <source>
        <dbReference type="Proteomes" id="UP000276886"/>
    </source>
</evidence>
<dbReference type="Pfam" id="PF09619">
    <property type="entry name" value="YscW"/>
    <property type="match status" value="1"/>
</dbReference>
<protein>
    <submittedName>
        <fullName evidence="1">Putative lipoprotein</fullName>
    </submittedName>
</protein>
<dbReference type="PANTHER" id="PTHR38013">
    <property type="entry name" value="GLYCOPROTEIN/POLYSACCHARIDE METABOLISM"/>
    <property type="match status" value="1"/>
</dbReference>
<accession>A0A2V4Q1Q0</accession>
<name>A0A2V4Q1Q0_PSESJ</name>
<comment type="caution">
    <text evidence="1">The sequence shown here is derived from an EMBL/GenBank/DDBJ whole genome shotgun (WGS) entry which is preliminary data.</text>
</comment>
<dbReference type="InterPro" id="IPR053196">
    <property type="entry name" value="Lipoprotein_YbaY-like"/>
</dbReference>
<dbReference type="PANTHER" id="PTHR38013:SF1">
    <property type="entry name" value="GLYCOPROTEIN_POLYSACCHARIDE METABOLISM"/>
    <property type="match status" value="1"/>
</dbReference>